<name>A0A1L7CNR4_CORFL</name>
<dbReference type="EMBL" id="CP009246">
    <property type="protein sequence ID" value="APT87483.1"/>
    <property type="molecule type" value="Genomic_DNA"/>
</dbReference>
<reference evidence="4 6" key="2">
    <citation type="submission" date="2019-06" db="EMBL/GenBank/DDBJ databases">
        <title>Whole genome shotgun sequence of Corynebacterium flavescens NBRC 14136.</title>
        <authorList>
            <person name="Hosoyama A."/>
            <person name="Uohara A."/>
            <person name="Ohji S."/>
            <person name="Ichikawa N."/>
        </authorList>
    </citation>
    <scope>NUCLEOTIDE SEQUENCE [LARGE SCALE GENOMIC DNA]</scope>
    <source>
        <strain evidence="4 6">NBRC 14136</strain>
    </source>
</reference>
<keyword evidence="4" id="KW-0378">Hydrolase</keyword>
<dbReference type="InterPro" id="IPR041657">
    <property type="entry name" value="HTH_17"/>
</dbReference>
<dbReference type="SUPFAM" id="SSF53335">
    <property type="entry name" value="S-adenosyl-L-methionine-dependent methyltransferases"/>
    <property type="match status" value="1"/>
</dbReference>
<organism evidence="3 5">
    <name type="scientific">Corynebacterium flavescens</name>
    <dbReference type="NCBI Taxonomy" id="28028"/>
    <lineage>
        <taxon>Bacteria</taxon>
        <taxon>Bacillati</taxon>
        <taxon>Actinomycetota</taxon>
        <taxon>Actinomycetes</taxon>
        <taxon>Mycobacteriales</taxon>
        <taxon>Corynebacteriaceae</taxon>
        <taxon>Corynebacterium</taxon>
    </lineage>
</organism>
<dbReference type="InterPro" id="IPR003356">
    <property type="entry name" value="DNA_methylase_A-5"/>
</dbReference>
<keyword evidence="4" id="KW-0255">Endonuclease</keyword>
<dbReference type="STRING" id="28028.CFLV_10125"/>
<evidence type="ECO:0000313" key="6">
    <source>
        <dbReference type="Proteomes" id="UP000315353"/>
    </source>
</evidence>
<evidence type="ECO:0000313" key="5">
    <source>
        <dbReference type="Proteomes" id="UP000185479"/>
    </source>
</evidence>
<dbReference type="PANTHER" id="PTHR42998:SF1">
    <property type="entry name" value="TYPE I RESTRICTION ENZYME HINDI METHYLASE SUBUNIT"/>
    <property type="match status" value="1"/>
</dbReference>
<dbReference type="SUPFAM" id="SSF46955">
    <property type="entry name" value="Putative DNA-binding domain"/>
    <property type="match status" value="1"/>
</dbReference>
<dbReference type="GeneID" id="82881041"/>
<reference evidence="3 5" key="1">
    <citation type="submission" date="2014-08" db="EMBL/GenBank/DDBJ databases">
        <title>Complete genome sequence of Corynebacterium flavescens OJ8(T)(=DSM 20296(T)), isolated from cheese.</title>
        <authorList>
            <person name="Ruckert C."/>
            <person name="Albersmeier A."/>
            <person name="Winkler A."/>
            <person name="Kalinowski J."/>
        </authorList>
    </citation>
    <scope>NUCLEOTIDE SEQUENCE [LARGE SCALE GENOMIC DNA]</scope>
    <source>
        <strain evidence="3 5">OJ8</strain>
    </source>
</reference>
<keyword evidence="5" id="KW-1185">Reference proteome</keyword>
<evidence type="ECO:0000313" key="4">
    <source>
        <dbReference type="EMBL" id="GEB97023.1"/>
    </source>
</evidence>
<dbReference type="GO" id="GO:0008170">
    <property type="term" value="F:N-methyltransferase activity"/>
    <property type="evidence" value="ECO:0007669"/>
    <property type="project" value="InterPro"/>
</dbReference>
<dbReference type="Proteomes" id="UP000315353">
    <property type="component" value="Unassembled WGS sequence"/>
</dbReference>
<dbReference type="InterPro" id="IPR052916">
    <property type="entry name" value="Type-I_RE_MTase_Subunit"/>
</dbReference>
<dbReference type="Pfam" id="PF02384">
    <property type="entry name" value="N6_Mtase"/>
    <property type="match status" value="1"/>
</dbReference>
<feature type="domain" description="Helix-turn-helix" evidence="2">
    <location>
        <begin position="9"/>
        <end position="60"/>
    </location>
</feature>
<dbReference type="AlphaFoldDB" id="A0A1L7CNR4"/>
<dbReference type="CDD" id="cd02440">
    <property type="entry name" value="AdoMet_MTases"/>
    <property type="match status" value="1"/>
</dbReference>
<dbReference type="EMBL" id="BJNB01000005">
    <property type="protein sequence ID" value="GEB97023.1"/>
    <property type="molecule type" value="Genomic_DNA"/>
</dbReference>
<proteinExistence type="predicted"/>
<dbReference type="InterPro" id="IPR036388">
    <property type="entry name" value="WH-like_DNA-bd_sf"/>
</dbReference>
<dbReference type="Proteomes" id="UP000185479">
    <property type="component" value="Chromosome"/>
</dbReference>
<dbReference type="InterPro" id="IPR029063">
    <property type="entry name" value="SAM-dependent_MTases_sf"/>
</dbReference>
<evidence type="ECO:0000259" key="2">
    <source>
        <dbReference type="Pfam" id="PF12728"/>
    </source>
</evidence>
<keyword evidence="4" id="KW-0540">Nuclease</keyword>
<gene>
    <name evidence="4" type="ORF">CFL01nite_05180</name>
    <name evidence="3" type="ORF">CFLV_10125</name>
</gene>
<dbReference type="OrthoDB" id="9784823at2"/>
<dbReference type="KEGG" id="cfc:CFLV_10125"/>
<feature type="domain" description="DNA methylase adenine-specific" evidence="1">
    <location>
        <begin position="155"/>
        <end position="388"/>
    </location>
</feature>
<dbReference type="Gene3D" id="3.40.50.150">
    <property type="entry name" value="Vaccinia Virus protein VP39"/>
    <property type="match status" value="1"/>
</dbReference>
<accession>A0A1L7CNR4</accession>
<dbReference type="PANTHER" id="PTHR42998">
    <property type="entry name" value="TYPE I RESTRICTION ENZYME HINDVIIP M PROTEIN-RELATED"/>
    <property type="match status" value="1"/>
</dbReference>
<dbReference type="Pfam" id="PF12728">
    <property type="entry name" value="HTH_17"/>
    <property type="match status" value="1"/>
</dbReference>
<evidence type="ECO:0000313" key="3">
    <source>
        <dbReference type="EMBL" id="APT87483.1"/>
    </source>
</evidence>
<dbReference type="RefSeq" id="WP_075730418.1">
    <property type="nucleotide sequence ID" value="NZ_BJNB01000005.1"/>
</dbReference>
<dbReference type="GO" id="GO:0003677">
    <property type="term" value="F:DNA binding"/>
    <property type="evidence" value="ECO:0007669"/>
    <property type="project" value="InterPro"/>
</dbReference>
<protein>
    <submittedName>
        <fullName evidence="4">Type II restriction endonuclease subunit M</fullName>
    </submittedName>
</protein>
<sequence>MPSPIRKISTTEIAELAGVSTAAVSQWRRRHRGSFPQPLSSIGRSILFDRAEVLAWLENHGRPVTLEKTPREALVGLVEPGDYSSTLLYLAAYATVEALDELPALVRERVERLLAQPGFSQAFEALTQDFDVAALLQESESPISLQMDRSGISSPESMNRLIAELAPSTPSRVLDLACGNGGTLQAVNARFPDAELFGNDLSDEALAQAQSRAISGKWEAHTHWENHDAFEPYALPADSFDFVCSAPPFSVPVAKDRLEMHSERWPYGVPGRNDDTKWLQVAHRCLKPGGVGVINVFKSALDPRNHGSALAPMLADGSILAVIGLPVYFLPTTAMPSALVVFTKNPRPVSESILFVEVPNAEAGKNRHVEDLNTEEVLQVYAEHMAGHTISPSATAVQVPRLEVVAARKPLLASYWVAAHNEPDAAELKSELTSAQSAIQPVSPVEEALAQLHFSAEERPATLPLSKFPGVKQIPRATSEVCLRGDIAVSPDWARVCVKDGEHPGSRGDSLIRCDSEVLDPWFLASIIDAVLRTPFAPHVSNFVRFDLQLVDVPTFNITQQRQLGTLYRELRQKQHAAEQQAKRWAELNKTVATAIASGAVTQDVEE</sequence>
<dbReference type="Gene3D" id="1.10.10.10">
    <property type="entry name" value="Winged helix-like DNA-binding domain superfamily/Winged helix DNA-binding domain"/>
    <property type="match status" value="1"/>
</dbReference>
<dbReference type="InterPro" id="IPR009061">
    <property type="entry name" value="DNA-bd_dom_put_sf"/>
</dbReference>
<dbReference type="GO" id="GO:0004519">
    <property type="term" value="F:endonuclease activity"/>
    <property type="evidence" value="ECO:0007669"/>
    <property type="project" value="UniProtKB-KW"/>
</dbReference>
<evidence type="ECO:0000259" key="1">
    <source>
        <dbReference type="Pfam" id="PF02384"/>
    </source>
</evidence>